<proteinExistence type="predicted"/>
<protein>
    <recommendedName>
        <fullName evidence="1">Phasin domain-containing protein</fullName>
    </recommendedName>
</protein>
<name>A1VN79_POLNA</name>
<dbReference type="eggNOG" id="ENOG5034B1R">
    <property type="taxonomic scope" value="Bacteria"/>
</dbReference>
<accession>A1VN79</accession>
<feature type="domain" description="Phasin" evidence="1">
    <location>
        <begin position="26"/>
        <end position="120"/>
    </location>
</feature>
<evidence type="ECO:0000313" key="2">
    <source>
        <dbReference type="EMBL" id="ABM37107.1"/>
    </source>
</evidence>
<dbReference type="AlphaFoldDB" id="A1VN79"/>
<dbReference type="Pfam" id="PF09361">
    <property type="entry name" value="Phasin_2"/>
    <property type="match status" value="1"/>
</dbReference>
<dbReference type="KEGG" id="pna:Pnap_1797"/>
<dbReference type="RefSeq" id="WP_011801188.1">
    <property type="nucleotide sequence ID" value="NC_008781.1"/>
</dbReference>
<dbReference type="HOGENOM" id="CLU_1693872_0_0_4"/>
<dbReference type="OrthoDB" id="8913504at2"/>
<reference evidence="3" key="1">
    <citation type="journal article" date="2009" name="Environ. Microbiol.">
        <title>The genome of Polaromonas naphthalenivorans strain CJ2, isolated from coal tar-contaminated sediment, reveals physiological and metabolic versatility and evolution through extensive horizontal gene transfer.</title>
        <authorList>
            <person name="Yagi J.M."/>
            <person name="Sims D."/>
            <person name="Brettin T."/>
            <person name="Bruce D."/>
            <person name="Madsen E.L."/>
        </authorList>
    </citation>
    <scope>NUCLEOTIDE SEQUENCE [LARGE SCALE GENOMIC DNA]</scope>
    <source>
        <strain evidence="3">CJ2</strain>
    </source>
</reference>
<evidence type="ECO:0000313" key="3">
    <source>
        <dbReference type="Proteomes" id="UP000000644"/>
    </source>
</evidence>
<keyword evidence="3" id="KW-1185">Reference proteome</keyword>
<dbReference type="InterPro" id="IPR018968">
    <property type="entry name" value="Phasin"/>
</dbReference>
<dbReference type="EMBL" id="CP000529">
    <property type="protein sequence ID" value="ABM37107.1"/>
    <property type="molecule type" value="Genomic_DNA"/>
</dbReference>
<organism evidence="2 3">
    <name type="scientific">Polaromonas naphthalenivorans (strain CJ2)</name>
    <dbReference type="NCBI Taxonomy" id="365044"/>
    <lineage>
        <taxon>Bacteria</taxon>
        <taxon>Pseudomonadati</taxon>
        <taxon>Pseudomonadota</taxon>
        <taxon>Betaproteobacteria</taxon>
        <taxon>Burkholderiales</taxon>
        <taxon>Comamonadaceae</taxon>
        <taxon>Polaromonas</taxon>
    </lineage>
</organism>
<sequence>MSTKTKETSARREVLDSSDKSFSNVFSELGRHQLALVVEGTSALCRSSEALRKIQQDAAHEASVFHEETAQKLFTPCQPADLMAIQSELMRFCLQSSGKYWQQILAQAMQTQVEMMRSVSQVLKSEKDTGLKSPLEVLQAAMPPLASSLFPMNAYVADGQTVHH</sequence>
<dbReference type="Proteomes" id="UP000000644">
    <property type="component" value="Chromosome"/>
</dbReference>
<evidence type="ECO:0000259" key="1">
    <source>
        <dbReference type="Pfam" id="PF09361"/>
    </source>
</evidence>
<gene>
    <name evidence="2" type="ordered locus">Pnap_1797</name>
</gene>
<dbReference type="STRING" id="365044.Pnap_1797"/>